<name>A0A101FXT0_9CHLR</name>
<dbReference type="InterPro" id="IPR036291">
    <property type="entry name" value="NAD(P)-bd_dom_sf"/>
</dbReference>
<dbReference type="EMBL" id="LGFU01000027">
    <property type="protein sequence ID" value="KUK46449.1"/>
    <property type="molecule type" value="Genomic_DNA"/>
</dbReference>
<organism evidence="4 5">
    <name type="scientific">Anaerolinea thermophila</name>
    <dbReference type="NCBI Taxonomy" id="167964"/>
    <lineage>
        <taxon>Bacteria</taxon>
        <taxon>Bacillati</taxon>
        <taxon>Chloroflexota</taxon>
        <taxon>Anaerolineae</taxon>
        <taxon>Anaerolineales</taxon>
        <taxon>Anaerolineaceae</taxon>
        <taxon>Anaerolinea</taxon>
    </lineage>
</organism>
<gene>
    <name evidence="4" type="ORF">XD73_0673</name>
</gene>
<dbReference type="GO" id="GO:0070403">
    <property type="term" value="F:NAD+ binding"/>
    <property type="evidence" value="ECO:0007669"/>
    <property type="project" value="InterPro"/>
</dbReference>
<evidence type="ECO:0000256" key="1">
    <source>
        <dbReference type="ARBA" id="ARBA00007964"/>
    </source>
</evidence>
<dbReference type="AlphaFoldDB" id="A0A101FXT0"/>
<sequence>MATRITTLGLGKTGISVGLALPGEKKGIIRVGFDEDKELVKYAKKVKAFDEYASSAEAAVAQADIVILDLPVDRLRLIFSTVAQKMKANSILVNMAPLVGASTRWAAELLPENIYYINAIPAFNYESLQDVNKEPGNARADLFEKSLVFIAGDVNTRQELINVTVDLVVLLGGTPYFSEPDEVDGLIANVIVLPQLIAAALAGATMLQPGWDDNKRLAGNIFNLALKPLELVNEAEDYGISMMQNRKNLLPVLEKYIQVLQQIQQLIIDEDTDGLTAFMVDVLLTRKEWLEKRKEGKWDYYLSSSIPLKQEALRRFSGFSS</sequence>
<feature type="domain" description="Prephenate/arogenate dehydrogenase" evidence="3">
    <location>
        <begin position="3"/>
        <end position="297"/>
    </location>
</feature>
<reference evidence="4 5" key="1">
    <citation type="journal article" date="2015" name="MBio">
        <title>Genome-Resolved Metagenomic Analysis Reveals Roles for Candidate Phyla and Other Microbial Community Members in Biogeochemical Transformations in Oil Reservoirs.</title>
        <authorList>
            <person name="Hu P."/>
            <person name="Tom L."/>
            <person name="Singh A."/>
            <person name="Thomas B.C."/>
            <person name="Baker B.J."/>
            <person name="Piceno Y.M."/>
            <person name="Andersen G.L."/>
            <person name="Banfield J.F."/>
        </authorList>
    </citation>
    <scope>NUCLEOTIDE SEQUENCE [LARGE SCALE GENOMIC DNA]</scope>
    <source>
        <strain evidence="4">46_16</strain>
    </source>
</reference>
<evidence type="ECO:0000259" key="3">
    <source>
        <dbReference type="PROSITE" id="PS51176"/>
    </source>
</evidence>
<dbReference type="PANTHER" id="PTHR21363">
    <property type="entry name" value="PREPHENATE DEHYDROGENASE"/>
    <property type="match status" value="1"/>
</dbReference>
<dbReference type="InterPro" id="IPR003099">
    <property type="entry name" value="Prephen_DH"/>
</dbReference>
<dbReference type="Proteomes" id="UP000064249">
    <property type="component" value="Unassembled WGS sequence"/>
</dbReference>
<dbReference type="GO" id="GO:0008977">
    <property type="term" value="F:prephenate dehydrogenase (NAD+) activity"/>
    <property type="evidence" value="ECO:0007669"/>
    <property type="project" value="InterPro"/>
</dbReference>
<keyword evidence="2" id="KW-0560">Oxidoreductase</keyword>
<dbReference type="Pfam" id="PF20463">
    <property type="entry name" value="PDH_C"/>
    <property type="match status" value="1"/>
</dbReference>
<evidence type="ECO:0000256" key="2">
    <source>
        <dbReference type="ARBA" id="ARBA00023002"/>
    </source>
</evidence>
<dbReference type="SUPFAM" id="SSF51735">
    <property type="entry name" value="NAD(P)-binding Rossmann-fold domains"/>
    <property type="match status" value="1"/>
</dbReference>
<dbReference type="PANTHER" id="PTHR21363:SF0">
    <property type="entry name" value="PREPHENATE DEHYDROGENASE [NADP(+)]"/>
    <property type="match status" value="1"/>
</dbReference>
<dbReference type="GO" id="GO:0006571">
    <property type="term" value="P:tyrosine biosynthetic process"/>
    <property type="evidence" value="ECO:0007669"/>
    <property type="project" value="InterPro"/>
</dbReference>
<dbReference type="Pfam" id="PF02153">
    <property type="entry name" value="PDH_N"/>
    <property type="match status" value="1"/>
</dbReference>
<dbReference type="GO" id="GO:0004665">
    <property type="term" value="F:prephenate dehydrogenase (NADP+) activity"/>
    <property type="evidence" value="ECO:0007669"/>
    <property type="project" value="InterPro"/>
</dbReference>
<dbReference type="InterPro" id="IPR046825">
    <property type="entry name" value="PDH_C"/>
</dbReference>
<accession>A0A101FXT0</accession>
<proteinExistence type="inferred from homology"/>
<comment type="caution">
    <text evidence="4">The sequence shown here is derived from an EMBL/GenBank/DDBJ whole genome shotgun (WGS) entry which is preliminary data.</text>
</comment>
<dbReference type="PROSITE" id="PS51176">
    <property type="entry name" value="PDH_ADH"/>
    <property type="match status" value="1"/>
</dbReference>
<evidence type="ECO:0000313" key="4">
    <source>
        <dbReference type="EMBL" id="KUK46449.1"/>
    </source>
</evidence>
<dbReference type="InterPro" id="IPR046826">
    <property type="entry name" value="PDH_N"/>
</dbReference>
<dbReference type="InterPro" id="IPR008927">
    <property type="entry name" value="6-PGluconate_DH-like_C_sf"/>
</dbReference>
<dbReference type="InterPro" id="IPR050812">
    <property type="entry name" value="Preph/Arog_dehydrog"/>
</dbReference>
<evidence type="ECO:0000313" key="5">
    <source>
        <dbReference type="Proteomes" id="UP000064249"/>
    </source>
</evidence>
<comment type="similarity">
    <text evidence="1">Belongs to the prephenate/arogenate dehydrogenase family.</text>
</comment>
<protein>
    <submittedName>
        <fullName evidence="4">Putative prephenate dehydrogenase</fullName>
    </submittedName>
</protein>
<dbReference type="Gene3D" id="1.10.3660.10">
    <property type="entry name" value="6-phosphogluconate dehydrogenase C-terminal like domain"/>
    <property type="match status" value="1"/>
</dbReference>
<dbReference type="Gene3D" id="3.40.50.720">
    <property type="entry name" value="NAD(P)-binding Rossmann-like Domain"/>
    <property type="match status" value="1"/>
</dbReference>
<dbReference type="SUPFAM" id="SSF48179">
    <property type="entry name" value="6-phosphogluconate dehydrogenase C-terminal domain-like"/>
    <property type="match status" value="1"/>
</dbReference>